<gene>
    <name evidence="1" type="ORF">V5799_000357</name>
</gene>
<dbReference type="Gene3D" id="3.40.390.10">
    <property type="entry name" value="Collagenase (Catalytic Domain)"/>
    <property type="match status" value="1"/>
</dbReference>
<dbReference type="GO" id="GO:0004222">
    <property type="term" value="F:metalloendopeptidase activity"/>
    <property type="evidence" value="ECO:0007669"/>
    <property type="project" value="InterPro"/>
</dbReference>
<name>A0AAQ4D3A0_AMBAM</name>
<dbReference type="SUPFAM" id="SSF55486">
    <property type="entry name" value="Metalloproteases ('zincins'), catalytic domain"/>
    <property type="match status" value="1"/>
</dbReference>
<comment type="caution">
    <text evidence="1">The sequence shown here is derived from an EMBL/GenBank/DDBJ whole genome shotgun (WGS) entry which is preliminary data.</text>
</comment>
<protein>
    <submittedName>
        <fullName evidence="1">Uncharacterized protein</fullName>
    </submittedName>
</protein>
<evidence type="ECO:0000313" key="1">
    <source>
        <dbReference type="EMBL" id="KAK8756940.1"/>
    </source>
</evidence>
<keyword evidence="2" id="KW-1185">Reference proteome</keyword>
<dbReference type="InterPro" id="IPR024079">
    <property type="entry name" value="MetalloPept_cat_dom_sf"/>
</dbReference>
<proteinExistence type="predicted"/>
<reference evidence="1 2" key="1">
    <citation type="journal article" date="2023" name="Arcadia Sci">
        <title>De novo assembly of a long-read Amblyomma americanum tick genome.</title>
        <authorList>
            <person name="Chou S."/>
            <person name="Poskanzer K.E."/>
            <person name="Rollins M."/>
            <person name="Thuy-Boun P.S."/>
        </authorList>
    </citation>
    <scope>NUCLEOTIDE SEQUENCE [LARGE SCALE GENOMIC DNA]</scope>
    <source>
        <strain evidence="1">F_SG_1</strain>
        <tissue evidence="1">Salivary glands</tissue>
    </source>
</reference>
<evidence type="ECO:0000313" key="2">
    <source>
        <dbReference type="Proteomes" id="UP001321473"/>
    </source>
</evidence>
<dbReference type="InterPro" id="IPR000718">
    <property type="entry name" value="Peptidase_M13"/>
</dbReference>
<dbReference type="EMBL" id="JARKHS020035765">
    <property type="protein sequence ID" value="KAK8756940.1"/>
    <property type="molecule type" value="Genomic_DNA"/>
</dbReference>
<dbReference type="AlphaFoldDB" id="A0AAQ4D3A0"/>
<dbReference type="PROSITE" id="PS51885">
    <property type="entry name" value="NEPRILYSIN"/>
    <property type="match status" value="1"/>
</dbReference>
<dbReference type="GO" id="GO:0006508">
    <property type="term" value="P:proteolysis"/>
    <property type="evidence" value="ECO:0007669"/>
    <property type="project" value="InterPro"/>
</dbReference>
<organism evidence="1 2">
    <name type="scientific">Amblyomma americanum</name>
    <name type="common">Lone star tick</name>
    <dbReference type="NCBI Taxonomy" id="6943"/>
    <lineage>
        <taxon>Eukaryota</taxon>
        <taxon>Metazoa</taxon>
        <taxon>Ecdysozoa</taxon>
        <taxon>Arthropoda</taxon>
        <taxon>Chelicerata</taxon>
        <taxon>Arachnida</taxon>
        <taxon>Acari</taxon>
        <taxon>Parasitiformes</taxon>
        <taxon>Ixodida</taxon>
        <taxon>Ixodoidea</taxon>
        <taxon>Ixodidae</taxon>
        <taxon>Amblyomminae</taxon>
        <taxon>Amblyomma</taxon>
    </lineage>
</organism>
<sequence>MYSDRVPIEFDTGTLGVLIAREVFNAGMPTKAEVDGDWYLNNVDYFLRCTETSVQSILHTSLKDMSPTRALDLFSWTRAVKMAHSVMKTSYESVSSSNNFQDVWVTAQQTFFRRYCLLTCNADQSSDEAYTWLRCMVPILNMAEFISAFDCARVEKMQTLRPCLSI</sequence>
<dbReference type="Proteomes" id="UP001321473">
    <property type="component" value="Unassembled WGS sequence"/>
</dbReference>
<accession>A0AAQ4D3A0</accession>